<name>A0A4R0RR77_9APHY</name>
<proteinExistence type="predicted"/>
<dbReference type="OrthoDB" id="10656252at2759"/>
<keyword evidence="2" id="KW-0472">Membrane</keyword>
<gene>
    <name evidence="3" type="ORF">EIP91_009891</name>
</gene>
<feature type="transmembrane region" description="Helical" evidence="2">
    <location>
        <begin position="34"/>
        <end position="57"/>
    </location>
</feature>
<dbReference type="EMBL" id="RWJN01000058">
    <property type="protein sequence ID" value="TCD68745.1"/>
    <property type="molecule type" value="Genomic_DNA"/>
</dbReference>
<organism evidence="3 4">
    <name type="scientific">Steccherinum ochraceum</name>
    <dbReference type="NCBI Taxonomy" id="92696"/>
    <lineage>
        <taxon>Eukaryota</taxon>
        <taxon>Fungi</taxon>
        <taxon>Dikarya</taxon>
        <taxon>Basidiomycota</taxon>
        <taxon>Agaricomycotina</taxon>
        <taxon>Agaricomycetes</taxon>
        <taxon>Polyporales</taxon>
        <taxon>Steccherinaceae</taxon>
        <taxon>Steccherinum</taxon>
    </lineage>
</organism>
<protein>
    <submittedName>
        <fullName evidence="3">Uncharacterized protein</fullName>
    </submittedName>
</protein>
<sequence length="352" mass="37795">MAPVNLKTTPADTVLPDASSGDPNLLSIFSSNPLILWGVFLTACVLLTALAYGAVLLRRRARKSPPKDVEGGVVVGAGKSSGEVFSAGLKSLVSFPKATPSTLNIQDAKVATEVDIKGTLEPSDSETIRNVLANGPIAWKPYVLKKEQFDGRDSSSSDDSAASETDITDGIEKKASDSAPLVDAIVPVVPSMIRITTCPFRRVPDPNFHDDIPLSPVVTKYDPRMDHLRVPKVNRFGRAVLPDKRRSYRFSITAKDHVLGISAGGKRNAVNRCNESRPLSVIVPPQRSTETPTKVGKQLIYASSSGAKLKPAGRHGQNRPLAIVPPAKESKTIQANKADTVKNVLRRALHFG</sequence>
<keyword evidence="4" id="KW-1185">Reference proteome</keyword>
<evidence type="ECO:0000313" key="3">
    <source>
        <dbReference type="EMBL" id="TCD68745.1"/>
    </source>
</evidence>
<evidence type="ECO:0000256" key="2">
    <source>
        <dbReference type="SAM" id="Phobius"/>
    </source>
</evidence>
<dbReference type="Proteomes" id="UP000292702">
    <property type="component" value="Unassembled WGS sequence"/>
</dbReference>
<dbReference type="AlphaFoldDB" id="A0A4R0RR77"/>
<comment type="caution">
    <text evidence="3">The sequence shown here is derived from an EMBL/GenBank/DDBJ whole genome shotgun (WGS) entry which is preliminary data.</text>
</comment>
<feature type="region of interest" description="Disordered" evidence="1">
    <location>
        <begin position="150"/>
        <end position="172"/>
    </location>
</feature>
<keyword evidence="2" id="KW-1133">Transmembrane helix</keyword>
<reference evidence="3 4" key="1">
    <citation type="submission" date="2018-11" db="EMBL/GenBank/DDBJ databases">
        <title>Genome assembly of Steccherinum ochraceum LE-BIN_3174, the white-rot fungus of the Steccherinaceae family (The Residual Polyporoid clade, Polyporales, Basidiomycota).</title>
        <authorList>
            <person name="Fedorova T.V."/>
            <person name="Glazunova O.A."/>
            <person name="Landesman E.O."/>
            <person name="Moiseenko K.V."/>
            <person name="Psurtseva N.V."/>
            <person name="Savinova O.S."/>
            <person name="Shakhova N.V."/>
            <person name="Tyazhelova T.V."/>
            <person name="Vasina D.V."/>
        </authorList>
    </citation>
    <scope>NUCLEOTIDE SEQUENCE [LARGE SCALE GENOMIC DNA]</scope>
    <source>
        <strain evidence="3 4">LE-BIN_3174</strain>
    </source>
</reference>
<evidence type="ECO:0000313" key="4">
    <source>
        <dbReference type="Proteomes" id="UP000292702"/>
    </source>
</evidence>
<keyword evidence="2" id="KW-0812">Transmembrane</keyword>
<accession>A0A4R0RR77</accession>
<evidence type="ECO:0000256" key="1">
    <source>
        <dbReference type="SAM" id="MobiDB-lite"/>
    </source>
</evidence>